<evidence type="ECO:0000313" key="3">
    <source>
        <dbReference type="Proteomes" id="UP000789524"/>
    </source>
</evidence>
<keyword evidence="1" id="KW-0472">Membrane</keyword>
<keyword evidence="1" id="KW-1133">Transmembrane helix</keyword>
<protein>
    <submittedName>
        <fullName evidence="2">(African queen) hypothetical protein</fullName>
    </submittedName>
</protein>
<name>A0A8J2VW48_9NEOP</name>
<comment type="caution">
    <text evidence="2">The sequence shown here is derived from an EMBL/GenBank/DDBJ whole genome shotgun (WGS) entry which is preliminary data.</text>
</comment>
<keyword evidence="1" id="KW-0812">Transmembrane</keyword>
<sequence length="99" mass="10954">MAIGVDSSKWKPRSLKGTPAAKAGYIISACVLGSGFMVGAFYQFSGLTKNLRKNIEPVYEDPIEVVERKQLISIGITPRSGDQIRKLMEEENRPDLPDK</sequence>
<dbReference type="AlphaFoldDB" id="A0A8J2VW48"/>
<evidence type="ECO:0000313" key="2">
    <source>
        <dbReference type="EMBL" id="CAG9568522.1"/>
    </source>
</evidence>
<dbReference type="EMBL" id="CAKASE010000061">
    <property type="protein sequence ID" value="CAG9568522.1"/>
    <property type="molecule type" value="Genomic_DNA"/>
</dbReference>
<feature type="transmembrane region" description="Helical" evidence="1">
    <location>
        <begin position="23"/>
        <end position="44"/>
    </location>
</feature>
<organism evidence="2 3">
    <name type="scientific">Danaus chrysippus</name>
    <name type="common">African queen</name>
    <dbReference type="NCBI Taxonomy" id="151541"/>
    <lineage>
        <taxon>Eukaryota</taxon>
        <taxon>Metazoa</taxon>
        <taxon>Ecdysozoa</taxon>
        <taxon>Arthropoda</taxon>
        <taxon>Hexapoda</taxon>
        <taxon>Insecta</taxon>
        <taxon>Pterygota</taxon>
        <taxon>Neoptera</taxon>
        <taxon>Endopterygota</taxon>
        <taxon>Lepidoptera</taxon>
        <taxon>Glossata</taxon>
        <taxon>Ditrysia</taxon>
        <taxon>Papilionoidea</taxon>
        <taxon>Nymphalidae</taxon>
        <taxon>Danainae</taxon>
        <taxon>Danaini</taxon>
        <taxon>Danaina</taxon>
        <taxon>Danaus</taxon>
        <taxon>Anosia</taxon>
    </lineage>
</organism>
<evidence type="ECO:0000256" key="1">
    <source>
        <dbReference type="SAM" id="Phobius"/>
    </source>
</evidence>
<keyword evidence="3" id="KW-1185">Reference proteome</keyword>
<gene>
    <name evidence="2" type="ORF">DCHRY22_LOCUS8395</name>
</gene>
<proteinExistence type="predicted"/>
<accession>A0A8J2VW48</accession>
<dbReference type="Proteomes" id="UP000789524">
    <property type="component" value="Unassembled WGS sequence"/>
</dbReference>
<reference evidence="2" key="1">
    <citation type="submission" date="2021-09" db="EMBL/GenBank/DDBJ databases">
        <authorList>
            <person name="Martin H S."/>
        </authorList>
    </citation>
    <scope>NUCLEOTIDE SEQUENCE</scope>
</reference>
<dbReference type="OrthoDB" id="6593925at2759"/>